<sequence>MKKTLLALSVFAAATSAQAFELYNQDGVTVDMGGDIEVVYMQGLEKNSEFQQDIQDADVKFDVRYAMTDSVQFGAFFELQDTGTIPGDTYVALYTETMGSLKVGKLCTALDDAGIGADYQYGITTFFKGASDGNFCLPEAVRYDIDTGSFYATVAMAQDKADTNAAIGKNAIFLDTRMGYRVADFDFTVLGGTTETDAKKTETLLGAEVRYAGVENLNLAAAYYSMDFDKETSNTVALAAEYQLDVVALAAGYSFSSSDAKAVEDLNTWYVNAGYPLAPNTTAYVEVGGNDVKDSNTGLAIGVKAEF</sequence>
<protein>
    <submittedName>
        <fullName evidence="6">Porin</fullName>
    </submittedName>
</protein>
<evidence type="ECO:0000313" key="6">
    <source>
        <dbReference type="EMBL" id="KAB2826455.1"/>
    </source>
</evidence>
<feature type="domain" description="Porin" evidence="5">
    <location>
        <begin position="5"/>
        <end position="294"/>
    </location>
</feature>
<comment type="caution">
    <text evidence="6">The sequence shown here is derived from an EMBL/GenBank/DDBJ whole genome shotgun (WGS) entry which is preliminary data.</text>
</comment>
<dbReference type="PANTHER" id="PTHR34501:SF2">
    <property type="entry name" value="OUTER MEMBRANE PORIN F-RELATED"/>
    <property type="match status" value="1"/>
</dbReference>
<evidence type="ECO:0000256" key="1">
    <source>
        <dbReference type="ARBA" id="ARBA00004571"/>
    </source>
</evidence>
<comment type="subcellular location">
    <subcellularLocation>
        <location evidence="1">Cell outer membrane</location>
        <topology evidence="1">Multi-pass membrane protein</topology>
    </subcellularLocation>
</comment>
<dbReference type="PANTHER" id="PTHR34501">
    <property type="entry name" value="PROTEIN YDDL-RELATED"/>
    <property type="match status" value="1"/>
</dbReference>
<evidence type="ECO:0000256" key="3">
    <source>
        <dbReference type="ARBA" id="ARBA00023136"/>
    </source>
</evidence>
<evidence type="ECO:0000256" key="2">
    <source>
        <dbReference type="ARBA" id="ARBA00022729"/>
    </source>
</evidence>
<dbReference type="AlphaFoldDB" id="A0A6N6RXX1"/>
<keyword evidence="3" id="KW-0472">Membrane</keyword>
<dbReference type="Gene3D" id="2.40.160.10">
    <property type="entry name" value="Porin"/>
    <property type="match status" value="1"/>
</dbReference>
<organism evidence="6 7">
    <name type="scientific">Aliivibrio finisterrensis</name>
    <dbReference type="NCBI Taxonomy" id="511998"/>
    <lineage>
        <taxon>Bacteria</taxon>
        <taxon>Pseudomonadati</taxon>
        <taxon>Pseudomonadota</taxon>
        <taxon>Gammaproteobacteria</taxon>
        <taxon>Vibrionales</taxon>
        <taxon>Vibrionaceae</taxon>
        <taxon>Aliivibrio</taxon>
    </lineage>
</organism>
<evidence type="ECO:0000313" key="7">
    <source>
        <dbReference type="Proteomes" id="UP000434870"/>
    </source>
</evidence>
<feature type="chain" id="PRO_5027001608" evidence="4">
    <location>
        <begin position="20"/>
        <end position="307"/>
    </location>
</feature>
<proteinExistence type="predicted"/>
<dbReference type="EMBL" id="WBVP01000001">
    <property type="protein sequence ID" value="KAB2826455.1"/>
    <property type="molecule type" value="Genomic_DNA"/>
</dbReference>
<dbReference type="GO" id="GO:0015288">
    <property type="term" value="F:porin activity"/>
    <property type="evidence" value="ECO:0007669"/>
    <property type="project" value="InterPro"/>
</dbReference>
<dbReference type="Pfam" id="PF13609">
    <property type="entry name" value="Porin_4"/>
    <property type="match status" value="1"/>
</dbReference>
<keyword evidence="2 4" id="KW-0732">Signal</keyword>
<dbReference type="RefSeq" id="WP_151652919.1">
    <property type="nucleotide sequence ID" value="NZ_WBVP01000001.1"/>
</dbReference>
<evidence type="ECO:0000256" key="4">
    <source>
        <dbReference type="SAM" id="SignalP"/>
    </source>
</evidence>
<dbReference type="InterPro" id="IPR033900">
    <property type="entry name" value="Gram_neg_porin_domain"/>
</dbReference>
<accession>A0A6N6RXX1</accession>
<dbReference type="Proteomes" id="UP000434870">
    <property type="component" value="Unassembled WGS sequence"/>
</dbReference>
<dbReference type="InterPro" id="IPR023614">
    <property type="entry name" value="Porin_dom_sf"/>
</dbReference>
<evidence type="ECO:0000259" key="5">
    <source>
        <dbReference type="Pfam" id="PF13609"/>
    </source>
</evidence>
<dbReference type="InterPro" id="IPR050298">
    <property type="entry name" value="Gram-neg_bact_OMP"/>
</dbReference>
<dbReference type="GO" id="GO:0009279">
    <property type="term" value="C:cell outer membrane"/>
    <property type="evidence" value="ECO:0007669"/>
    <property type="project" value="UniProtKB-SubCell"/>
</dbReference>
<feature type="signal peptide" evidence="4">
    <location>
        <begin position="1"/>
        <end position="19"/>
    </location>
</feature>
<name>A0A6N6RXX1_9GAMM</name>
<dbReference type="SUPFAM" id="SSF56935">
    <property type="entry name" value="Porins"/>
    <property type="match status" value="1"/>
</dbReference>
<reference evidence="6 7" key="1">
    <citation type="submission" date="2019-09" db="EMBL/GenBank/DDBJ databases">
        <title>Genome of Aliivibrio finisterrensis LMG 23869 (type strain).</title>
        <authorList>
            <person name="Bowman J.P."/>
        </authorList>
    </citation>
    <scope>NUCLEOTIDE SEQUENCE [LARGE SCALE GENOMIC DNA]</scope>
    <source>
        <strain evidence="6 7">LMG 23869</strain>
    </source>
</reference>
<gene>
    <name evidence="6" type="ORF">F8B77_00925</name>
</gene>